<evidence type="ECO:0000256" key="2">
    <source>
        <dbReference type="ARBA" id="ARBA00023125"/>
    </source>
</evidence>
<sequence>MPMSEREFEEVSGMIGLVYETVLDQNMWPTVLELICQHLNVKASRIYWRDASNGQAQTVHSWGIENNFIRDHKERYVTLNPLYPISVFVKPGQIFSSGDIIPNDEFRKSRFFTEWVEPQGFFDAAIFNIQRYQATAAAFTVITGRDYGLVDERLRSKLRMLAPHLQRAALIRSELDATAQHAQSLEAALEQVEAGVFILDSAGHPLWANRTASNILTQGSLLRAGAGGLSLISAKADRILREGLISASDRPEYILQHRPAMIRMTDAEGVEWVACLMQLGQESQTQAAFERVGKSARAALFIRKAEAVPISGIEAAARFYSLTAGEIRVLHVAMDMDTVAEMAETLGISPNTVKKHLSSLFGKMNVSRRAGLIKAVLAAGP</sequence>
<dbReference type="RefSeq" id="WP_302079589.1">
    <property type="nucleotide sequence ID" value="NZ_JAUKWQ010000014.1"/>
</dbReference>
<evidence type="ECO:0000256" key="1">
    <source>
        <dbReference type="ARBA" id="ARBA00023015"/>
    </source>
</evidence>
<dbReference type="PROSITE" id="PS50043">
    <property type="entry name" value="HTH_LUXR_2"/>
    <property type="match status" value="1"/>
</dbReference>
<organism evidence="5 6">
    <name type="scientific">Rhizobium oryzicola</name>
    <dbReference type="NCBI Taxonomy" id="1232668"/>
    <lineage>
        <taxon>Bacteria</taxon>
        <taxon>Pseudomonadati</taxon>
        <taxon>Pseudomonadota</taxon>
        <taxon>Alphaproteobacteria</taxon>
        <taxon>Hyphomicrobiales</taxon>
        <taxon>Rhizobiaceae</taxon>
        <taxon>Rhizobium/Agrobacterium group</taxon>
        <taxon>Rhizobium</taxon>
    </lineage>
</organism>
<dbReference type="SMART" id="SM00421">
    <property type="entry name" value="HTH_LUXR"/>
    <property type="match status" value="1"/>
</dbReference>
<name>A0ABT8T3X8_9HYPH</name>
<dbReference type="Pfam" id="PF00196">
    <property type="entry name" value="GerE"/>
    <property type="match status" value="1"/>
</dbReference>
<dbReference type="InterPro" id="IPR036388">
    <property type="entry name" value="WH-like_DNA-bd_sf"/>
</dbReference>
<dbReference type="Gene3D" id="1.10.10.10">
    <property type="entry name" value="Winged helix-like DNA-binding domain superfamily/Winged helix DNA-binding domain"/>
    <property type="match status" value="1"/>
</dbReference>
<protein>
    <submittedName>
        <fullName evidence="5">Helix-turn-helix transcriptional regulator</fullName>
    </submittedName>
</protein>
<dbReference type="InterPro" id="IPR016032">
    <property type="entry name" value="Sig_transdc_resp-reg_C-effctor"/>
</dbReference>
<dbReference type="PANTHER" id="PTHR44688">
    <property type="entry name" value="DNA-BINDING TRANSCRIPTIONAL ACTIVATOR DEVR_DOSR"/>
    <property type="match status" value="1"/>
</dbReference>
<reference evidence="5" key="1">
    <citation type="journal article" date="2015" name="Int. J. Syst. Evol. Microbiol.">
        <title>Rhizobium oryzicola sp. nov., potential plant-growth-promoting endophytic bacteria isolated from rice roots.</title>
        <authorList>
            <person name="Zhang X.X."/>
            <person name="Gao J.S."/>
            <person name="Cao Y.H."/>
            <person name="Sheirdil R.A."/>
            <person name="Wang X.C."/>
            <person name="Zhang L."/>
        </authorList>
    </citation>
    <scope>NUCLEOTIDE SEQUENCE</scope>
    <source>
        <strain evidence="5">05753</strain>
    </source>
</reference>
<comment type="caution">
    <text evidence="5">The sequence shown here is derived from an EMBL/GenBank/DDBJ whole genome shotgun (WGS) entry which is preliminary data.</text>
</comment>
<proteinExistence type="predicted"/>
<dbReference type="Proteomes" id="UP001169006">
    <property type="component" value="Unassembled WGS sequence"/>
</dbReference>
<keyword evidence="1" id="KW-0805">Transcription regulation</keyword>
<reference evidence="5" key="2">
    <citation type="submission" date="2023-07" db="EMBL/GenBank/DDBJ databases">
        <authorList>
            <person name="Sun H."/>
        </authorList>
    </citation>
    <scope>NUCLEOTIDE SEQUENCE</scope>
    <source>
        <strain evidence="5">05753</strain>
    </source>
</reference>
<evidence type="ECO:0000313" key="5">
    <source>
        <dbReference type="EMBL" id="MDO1585301.1"/>
    </source>
</evidence>
<feature type="domain" description="HTH luxR-type" evidence="4">
    <location>
        <begin position="315"/>
        <end position="380"/>
    </location>
</feature>
<dbReference type="CDD" id="cd06170">
    <property type="entry name" value="LuxR_C_like"/>
    <property type="match status" value="1"/>
</dbReference>
<evidence type="ECO:0000259" key="4">
    <source>
        <dbReference type="PROSITE" id="PS50043"/>
    </source>
</evidence>
<dbReference type="PANTHER" id="PTHR44688:SF16">
    <property type="entry name" value="DNA-BINDING TRANSCRIPTIONAL ACTIVATOR DEVR_DOSR"/>
    <property type="match status" value="1"/>
</dbReference>
<keyword evidence="3" id="KW-0804">Transcription</keyword>
<dbReference type="InterPro" id="IPR000792">
    <property type="entry name" value="Tscrpt_reg_LuxR_C"/>
</dbReference>
<dbReference type="SUPFAM" id="SSF46894">
    <property type="entry name" value="C-terminal effector domain of the bipartite response regulators"/>
    <property type="match status" value="1"/>
</dbReference>
<evidence type="ECO:0000313" key="6">
    <source>
        <dbReference type="Proteomes" id="UP001169006"/>
    </source>
</evidence>
<keyword evidence="6" id="KW-1185">Reference proteome</keyword>
<gene>
    <name evidence="5" type="ORF">Q2T52_24685</name>
</gene>
<dbReference type="EMBL" id="JAUKWQ010000014">
    <property type="protein sequence ID" value="MDO1585301.1"/>
    <property type="molecule type" value="Genomic_DNA"/>
</dbReference>
<accession>A0ABT8T3X8</accession>
<keyword evidence="2" id="KW-0238">DNA-binding</keyword>
<evidence type="ECO:0000256" key="3">
    <source>
        <dbReference type="ARBA" id="ARBA00023163"/>
    </source>
</evidence>